<feature type="transmembrane region" description="Helical" evidence="3">
    <location>
        <begin position="328"/>
        <end position="345"/>
    </location>
</feature>
<name>A0A1W6QXJ5_ENTFL</name>
<feature type="region of interest" description="Disordered" evidence="2">
    <location>
        <begin position="407"/>
        <end position="617"/>
    </location>
</feature>
<dbReference type="NCBIfam" id="NF045890">
    <property type="entry name" value="conj_pls20_p028"/>
    <property type="match status" value="1"/>
</dbReference>
<keyword evidence="5" id="KW-0614">Plasmid</keyword>
<dbReference type="AlphaFoldDB" id="A0A1W6QXJ5"/>
<feature type="transmembrane region" description="Helical" evidence="3">
    <location>
        <begin position="69"/>
        <end position="95"/>
    </location>
</feature>
<keyword evidence="3" id="KW-1133">Transmembrane helix</keyword>
<feature type="transmembrane region" description="Helical" evidence="3">
    <location>
        <begin position="30"/>
        <end position="49"/>
    </location>
</feature>
<feature type="transmembrane region" description="Helical" evidence="3">
    <location>
        <begin position="104"/>
        <end position="122"/>
    </location>
</feature>
<reference evidence="5" key="1">
    <citation type="submission" date="2016-12" db="EMBL/GenBank/DDBJ databases">
        <title>Characterization of a Plasmid Isolated from Enterococcus faecalis found in the Fecal Material of a Blue Whale.</title>
        <authorList>
            <person name="McLaughlin R."/>
        </authorList>
    </citation>
    <scope>NUCLEOTIDE SEQUENCE</scope>
    <source>
        <strain evidence="5">3</strain>
        <plasmid evidence="5">pGTC3</plasmid>
    </source>
</reference>
<feature type="compositionally biased region" description="Basic and acidic residues" evidence="2">
    <location>
        <begin position="562"/>
        <end position="602"/>
    </location>
</feature>
<feature type="compositionally biased region" description="Acidic residues" evidence="2">
    <location>
        <begin position="459"/>
        <end position="475"/>
    </location>
</feature>
<dbReference type="RefSeq" id="WP_172689698.1">
    <property type="nucleotide sequence ID" value="NZ_KY303941.1"/>
</dbReference>
<keyword evidence="1" id="KW-0175">Coiled coil</keyword>
<feature type="coiled-coil region" evidence="1">
    <location>
        <begin position="624"/>
        <end position="651"/>
    </location>
</feature>
<accession>A0A1W6QXJ5</accession>
<feature type="transmembrane region" description="Helical" evidence="3">
    <location>
        <begin position="295"/>
        <end position="316"/>
    </location>
</feature>
<feature type="transmembrane region" description="Helical" evidence="3">
    <location>
        <begin position="243"/>
        <end position="262"/>
    </location>
</feature>
<protein>
    <recommendedName>
        <fullName evidence="4">DUF8208 domain-containing protein</fullName>
    </recommendedName>
</protein>
<evidence type="ECO:0000313" key="5">
    <source>
        <dbReference type="EMBL" id="ARO46196.1"/>
    </source>
</evidence>
<keyword evidence="3" id="KW-0472">Membrane</keyword>
<dbReference type="InterPro" id="IPR058521">
    <property type="entry name" value="DUF8208"/>
</dbReference>
<dbReference type="Pfam" id="PF26635">
    <property type="entry name" value="DUF8208"/>
    <property type="match status" value="1"/>
</dbReference>
<evidence type="ECO:0000256" key="2">
    <source>
        <dbReference type="SAM" id="MobiDB-lite"/>
    </source>
</evidence>
<dbReference type="InterPro" id="IPR058066">
    <property type="entry name" value="pXO2-14_N"/>
</dbReference>
<evidence type="ECO:0000256" key="3">
    <source>
        <dbReference type="SAM" id="Phobius"/>
    </source>
</evidence>
<geneLocation type="plasmid" evidence="5">
    <name>pGTC3</name>
</geneLocation>
<sequence>MSTKEIFTALDTFSDYLSLASMIKDIGRSILYFIVSILVWIVDNLTNVLKEMLKFLGFYNADSLKGEGGLVQTLISFKSFGVAVAILMIGLVLLLGKSQQTRDIPMNVLMLLLMSLMLPSIMRDGIKIVTATETSLSTTQGAVGFATVKDNIIDTYILAEKGWKTTEPDPKNRLTDLDWFDINERISDPDEVENGEVFNYELKNKKNGEGKEAVELDDGGGGIKGWLLKKFFTSAYYRWRADWLPMIVTLGVLAFSLIISLLRVGRLGIELAYNNIWAQLTVFFSFRDMKRAKMAFMEIISGFVMLLSIFTMYYVFIYYNSFVFSKDVSMLAQLFAVAGGAWFVYDGPAIVQKTLGIDAGLSTAGSFVMGMGAKSAADKVGGVAKTAAGATVAGVVGAAGFADGLMRGKKNNEDANLNKTDNEKNTDETNDDLPPEDEPEDSNLEKESKDTETKNASENEGEDSETGEPDMEESADTEKSSNEHENMDDWNQEDMEEKNSEGNDASSSPDDFDETGEADKTANEQDSSNFSEETGEKNTTSDHESTESASKNSSDTSESTAPDEKERRNSDRSSASEREENADNSLEKVENPFKKKAKDMIHTNKYQKNMKNPIGNQVDRYQRNKEFGQEVNEWLSQRKALKEQARNEQRSKNND</sequence>
<feature type="compositionally biased region" description="Basic and acidic residues" evidence="2">
    <location>
        <begin position="443"/>
        <end position="457"/>
    </location>
</feature>
<feature type="compositionally biased region" description="Basic and acidic residues" evidence="2">
    <location>
        <begin position="476"/>
        <end position="487"/>
    </location>
</feature>
<feature type="domain" description="DUF8208" evidence="4">
    <location>
        <begin position="20"/>
        <end position="371"/>
    </location>
</feature>
<feature type="compositionally biased region" description="Basic and acidic residues" evidence="2">
    <location>
        <begin position="534"/>
        <end position="546"/>
    </location>
</feature>
<organism evidence="5">
    <name type="scientific">Enterococcus faecalis</name>
    <name type="common">Streptococcus faecalis</name>
    <dbReference type="NCBI Taxonomy" id="1351"/>
    <lineage>
        <taxon>Bacteria</taxon>
        <taxon>Bacillati</taxon>
        <taxon>Bacillota</taxon>
        <taxon>Bacilli</taxon>
        <taxon>Lactobacillales</taxon>
        <taxon>Enterococcaceae</taxon>
        <taxon>Enterococcus</taxon>
    </lineage>
</organism>
<feature type="compositionally biased region" description="Polar residues" evidence="2">
    <location>
        <begin position="547"/>
        <end position="560"/>
    </location>
</feature>
<evidence type="ECO:0000259" key="4">
    <source>
        <dbReference type="Pfam" id="PF26635"/>
    </source>
</evidence>
<dbReference type="EMBL" id="KY303941">
    <property type="protein sequence ID" value="ARO46196.1"/>
    <property type="molecule type" value="Genomic_DNA"/>
</dbReference>
<proteinExistence type="predicted"/>
<evidence type="ECO:0000256" key="1">
    <source>
        <dbReference type="SAM" id="Coils"/>
    </source>
</evidence>
<keyword evidence="3" id="KW-0812">Transmembrane</keyword>
<feature type="compositionally biased region" description="Acidic residues" evidence="2">
    <location>
        <begin position="428"/>
        <end position="442"/>
    </location>
</feature>